<reference evidence="3 4" key="1">
    <citation type="submission" date="2018-11" db="EMBL/GenBank/DDBJ databases">
        <title>Sequencing the genomes of 1000 actinobacteria strains.</title>
        <authorList>
            <person name="Klenk H.-P."/>
        </authorList>
    </citation>
    <scope>NUCLEOTIDE SEQUENCE [LARGE SCALE GENOMIC DNA]</scope>
    <source>
        <strain evidence="3 4">DSM 11294</strain>
    </source>
</reference>
<feature type="transmembrane region" description="Helical" evidence="2">
    <location>
        <begin position="91"/>
        <end position="114"/>
    </location>
</feature>
<feature type="compositionally biased region" description="Low complexity" evidence="1">
    <location>
        <begin position="354"/>
        <end position="378"/>
    </location>
</feature>
<feature type="compositionally biased region" description="Pro residues" evidence="1">
    <location>
        <begin position="412"/>
        <end position="422"/>
    </location>
</feature>
<dbReference type="RefSeq" id="WP_148058844.1">
    <property type="nucleotide sequence ID" value="NZ_RKHK01000001.1"/>
</dbReference>
<accession>A0A3N2BA46</accession>
<feature type="transmembrane region" description="Helical" evidence="2">
    <location>
        <begin position="201"/>
        <end position="220"/>
    </location>
</feature>
<sequence length="422" mass="42206">MTSVTPASGSARPHGAPPRRSSGGGFLALLFTVLGAGLLAGGAGRATFLAIPDATLLEAPFALALILGGAGSLGIGAVLAARGRSTSPGAVLLAISFYLTVTSLMAMSAATQMLGPWYWISDRFGFETVSGLRVMLLTGVLPATAAVLLGGAIGARRSAKSARDVSASPGTAQPGGSATPGLTVSTVDSSLTGPSGPSGSAAIAALLGTVAAGGGLAWTVIQGTQAMQELQLTITPLPQLALMLPGVVVLGIAAYLVRWTRLHLWLVSVTLLGLTLAASVMPRDLALLLEPVMGTGSYTLVSLFLRPGLLLGFALVLAGIAIGSRMEFTRSGNIQVSWYRGDTTEPWLADQFRSGRPGSGPASGSSADGPAPGTPASGQAGGASPYGPPPTGEWPPPTEGPATGPSGNPTNPFGPPGPQQRF</sequence>
<evidence type="ECO:0000313" key="4">
    <source>
        <dbReference type="Proteomes" id="UP000280668"/>
    </source>
</evidence>
<proteinExistence type="predicted"/>
<dbReference type="Proteomes" id="UP000280668">
    <property type="component" value="Unassembled WGS sequence"/>
</dbReference>
<feature type="transmembrane region" description="Helical" evidence="2">
    <location>
        <begin position="26"/>
        <end position="48"/>
    </location>
</feature>
<evidence type="ECO:0000256" key="2">
    <source>
        <dbReference type="SAM" id="Phobius"/>
    </source>
</evidence>
<feature type="transmembrane region" description="Helical" evidence="2">
    <location>
        <begin position="134"/>
        <end position="153"/>
    </location>
</feature>
<feature type="transmembrane region" description="Helical" evidence="2">
    <location>
        <begin position="240"/>
        <end position="257"/>
    </location>
</feature>
<evidence type="ECO:0000313" key="3">
    <source>
        <dbReference type="EMBL" id="ROR72149.1"/>
    </source>
</evidence>
<feature type="compositionally biased region" description="Pro residues" evidence="1">
    <location>
        <begin position="386"/>
        <end position="399"/>
    </location>
</feature>
<feature type="region of interest" description="Disordered" evidence="1">
    <location>
        <begin position="349"/>
        <end position="422"/>
    </location>
</feature>
<dbReference type="AlphaFoldDB" id="A0A3N2BA46"/>
<feature type="compositionally biased region" description="Polar residues" evidence="1">
    <location>
        <begin position="168"/>
        <end position="188"/>
    </location>
</feature>
<feature type="transmembrane region" description="Helical" evidence="2">
    <location>
        <begin position="264"/>
        <end position="281"/>
    </location>
</feature>
<keyword evidence="4" id="KW-1185">Reference proteome</keyword>
<organism evidence="3 4">
    <name type="scientific">Bogoriella caseilytica</name>
    <dbReference type="NCBI Taxonomy" id="56055"/>
    <lineage>
        <taxon>Bacteria</taxon>
        <taxon>Bacillati</taxon>
        <taxon>Actinomycetota</taxon>
        <taxon>Actinomycetes</taxon>
        <taxon>Micrococcales</taxon>
        <taxon>Bogoriellaceae</taxon>
        <taxon>Bogoriella</taxon>
    </lineage>
</organism>
<keyword evidence="2" id="KW-0472">Membrane</keyword>
<feature type="transmembrane region" description="Helical" evidence="2">
    <location>
        <begin position="60"/>
        <end position="79"/>
    </location>
</feature>
<feature type="region of interest" description="Disordered" evidence="1">
    <location>
        <begin position="1"/>
        <end position="20"/>
    </location>
</feature>
<gene>
    <name evidence="3" type="ORF">EDD31_0496</name>
</gene>
<name>A0A3N2BA46_9MICO</name>
<keyword evidence="2" id="KW-0812">Transmembrane</keyword>
<feature type="compositionally biased region" description="Low complexity" evidence="1">
    <location>
        <begin position="400"/>
        <end position="411"/>
    </location>
</feature>
<comment type="caution">
    <text evidence="3">The sequence shown here is derived from an EMBL/GenBank/DDBJ whole genome shotgun (WGS) entry which is preliminary data.</text>
</comment>
<dbReference type="EMBL" id="RKHK01000001">
    <property type="protein sequence ID" value="ROR72149.1"/>
    <property type="molecule type" value="Genomic_DNA"/>
</dbReference>
<protein>
    <submittedName>
        <fullName evidence="3">Uncharacterized protein</fullName>
    </submittedName>
</protein>
<feature type="transmembrane region" description="Helical" evidence="2">
    <location>
        <begin position="301"/>
        <end position="322"/>
    </location>
</feature>
<keyword evidence="2" id="KW-1133">Transmembrane helix</keyword>
<evidence type="ECO:0000256" key="1">
    <source>
        <dbReference type="SAM" id="MobiDB-lite"/>
    </source>
</evidence>
<feature type="region of interest" description="Disordered" evidence="1">
    <location>
        <begin position="164"/>
        <end position="193"/>
    </location>
</feature>